<dbReference type="PRINTS" id="PR01002">
    <property type="entry name" value="FLGFLGJ"/>
</dbReference>
<keyword evidence="7" id="KW-1005">Bacterial flagellum biogenesis</keyword>
<dbReference type="Pfam" id="PF01832">
    <property type="entry name" value="Glucosaminidase"/>
    <property type="match status" value="1"/>
</dbReference>
<dbReference type="NCBIfam" id="TIGR02541">
    <property type="entry name" value="flagell_FlgJ"/>
    <property type="match status" value="1"/>
</dbReference>
<dbReference type="InterPro" id="IPR013377">
    <property type="entry name" value="FlgJ"/>
</dbReference>
<dbReference type="AlphaFoldDB" id="A0AA36LSD9"/>
<evidence type="ECO:0000256" key="1">
    <source>
        <dbReference type="ARBA" id="ARBA00002954"/>
    </source>
</evidence>
<gene>
    <name evidence="13" type="primary">flgJ_2</name>
    <name evidence="13" type="ORF">ERS008502_04013</name>
</gene>
<dbReference type="InterPro" id="IPR002901">
    <property type="entry name" value="MGlyc_endo_b_GlcNAc-like_dom"/>
</dbReference>
<sequence>MSQSSFSTGAVFDLRSLDALKREVKSNSQEGVKEAAKQMEGMFIQMMLKSMRDASFKDGLMHSQQSDMFTSMYDQQISQDIAEQSKMGFADLMVRQMGGEVSAAQNTVGAAPAPYNLNSALLKQPQIVPQPATLASEGGGESRFTGVIEKSSDFISRMLRPAIAAAQKSGIPHQLIIAQAALESGWGNKEIATKDGKPSHNLFGIKATPDWKGDTTEITTTEYIDGVKQKVKAAFRVYPSYSEALSDYTSILSNNPRYQNVLKSNSPERGAHALQSGGYATDPSYAKKLINIIQQVKGNINQGLDAYKTEISSLF</sequence>
<evidence type="ECO:0000256" key="10">
    <source>
        <dbReference type="ARBA" id="ARBA00023316"/>
    </source>
</evidence>
<evidence type="ECO:0000256" key="7">
    <source>
        <dbReference type="ARBA" id="ARBA00022795"/>
    </source>
</evidence>
<dbReference type="Proteomes" id="UP000040841">
    <property type="component" value="Unassembled WGS sequence"/>
</dbReference>
<dbReference type="GO" id="GO:0004040">
    <property type="term" value="F:amidase activity"/>
    <property type="evidence" value="ECO:0007669"/>
    <property type="project" value="InterPro"/>
</dbReference>
<reference evidence="13 14" key="1">
    <citation type="submission" date="2015-03" db="EMBL/GenBank/DDBJ databases">
        <authorList>
            <consortium name="Pathogen Informatics"/>
            <person name="Murphy D."/>
        </authorList>
    </citation>
    <scope>NUCLEOTIDE SEQUENCE [LARGE SCALE GENOMIC DNA]</scope>
    <source>
        <strain evidence="13 14">FE82747</strain>
    </source>
</reference>
<keyword evidence="6" id="KW-0574">Periplasm</keyword>
<dbReference type="Gene3D" id="2.10.70.40">
    <property type="entry name" value="peptidoglycan hydrolase"/>
    <property type="match status" value="1"/>
</dbReference>
<evidence type="ECO:0000256" key="9">
    <source>
        <dbReference type="ARBA" id="ARBA00023295"/>
    </source>
</evidence>
<dbReference type="PANTHER" id="PTHR33308:SF9">
    <property type="entry name" value="PEPTIDOGLYCAN HYDROLASE FLGJ"/>
    <property type="match status" value="1"/>
</dbReference>
<dbReference type="Gene3D" id="1.10.530.10">
    <property type="match status" value="1"/>
</dbReference>
<evidence type="ECO:0000256" key="6">
    <source>
        <dbReference type="ARBA" id="ARBA00022764"/>
    </source>
</evidence>
<name>A0AA36LSD9_YERMO</name>
<dbReference type="EMBL" id="CQBM01000017">
    <property type="protein sequence ID" value="CNI69659.1"/>
    <property type="molecule type" value="Genomic_DNA"/>
</dbReference>
<evidence type="ECO:0000256" key="4">
    <source>
        <dbReference type="ARBA" id="ARBA00007974"/>
    </source>
</evidence>
<dbReference type="GO" id="GO:0071973">
    <property type="term" value="P:bacterial-type flagellum-dependent cell motility"/>
    <property type="evidence" value="ECO:0007669"/>
    <property type="project" value="TreeGrafter"/>
</dbReference>
<evidence type="ECO:0000256" key="8">
    <source>
        <dbReference type="ARBA" id="ARBA00022801"/>
    </source>
</evidence>
<evidence type="ECO:0000256" key="5">
    <source>
        <dbReference type="ARBA" id="ARBA00013433"/>
    </source>
</evidence>
<comment type="similarity">
    <text evidence="4">In the C-terminal section; belongs to the glycosyl hydrolase 73 family.</text>
</comment>
<accession>A0AA36LSD9</accession>
<dbReference type="FunFam" id="2.10.70.40:FF:000001">
    <property type="entry name" value="Flagellar assembly peptidoglycan hydrolase FlgJ"/>
    <property type="match status" value="1"/>
</dbReference>
<dbReference type="SMART" id="SM00047">
    <property type="entry name" value="LYZ2"/>
    <property type="match status" value="1"/>
</dbReference>
<dbReference type="GO" id="GO:0071555">
    <property type="term" value="P:cell wall organization"/>
    <property type="evidence" value="ECO:0007669"/>
    <property type="project" value="UniProtKB-KW"/>
</dbReference>
<evidence type="ECO:0000313" key="13">
    <source>
        <dbReference type="EMBL" id="CNI69659.1"/>
    </source>
</evidence>
<dbReference type="PANTHER" id="PTHR33308">
    <property type="entry name" value="PEPTIDOGLYCAN HYDROLASE FLGJ"/>
    <property type="match status" value="1"/>
</dbReference>
<evidence type="ECO:0000256" key="3">
    <source>
        <dbReference type="ARBA" id="ARBA00006880"/>
    </source>
</evidence>
<dbReference type="Pfam" id="PF10135">
    <property type="entry name" value="Rod-binding"/>
    <property type="match status" value="1"/>
</dbReference>
<feature type="domain" description="Mannosyl-glycoprotein endo-beta-N-acetylglucosamidase-like" evidence="12">
    <location>
        <begin position="143"/>
        <end position="308"/>
    </location>
</feature>
<dbReference type="RefSeq" id="WP_049679315.1">
    <property type="nucleotide sequence ID" value="NZ_CABMMJ010000017.1"/>
</dbReference>
<protein>
    <recommendedName>
        <fullName evidence="5">Peptidoglycan hydrolase FlgJ</fullName>
    </recommendedName>
    <alternativeName>
        <fullName evidence="11">Muramidase FlgJ</fullName>
    </alternativeName>
</protein>
<evidence type="ECO:0000259" key="12">
    <source>
        <dbReference type="SMART" id="SM00047"/>
    </source>
</evidence>
<evidence type="ECO:0000256" key="2">
    <source>
        <dbReference type="ARBA" id="ARBA00004418"/>
    </source>
</evidence>
<dbReference type="GO" id="GO:0016798">
    <property type="term" value="F:hydrolase activity, acting on glycosyl bonds"/>
    <property type="evidence" value="ECO:0007669"/>
    <property type="project" value="UniProtKB-KW"/>
</dbReference>
<keyword evidence="13" id="KW-0966">Cell projection</keyword>
<comment type="caution">
    <text evidence="13">The sequence shown here is derived from an EMBL/GenBank/DDBJ whole genome shotgun (WGS) entry which is preliminary data.</text>
</comment>
<keyword evidence="13" id="KW-0969">Cilium</keyword>
<proteinExistence type="inferred from homology"/>
<keyword evidence="13" id="KW-0282">Flagellum</keyword>
<evidence type="ECO:0000313" key="14">
    <source>
        <dbReference type="Proteomes" id="UP000040841"/>
    </source>
</evidence>
<comment type="similarity">
    <text evidence="3">In the N-terminal section; belongs to the FlgJ family.</text>
</comment>
<keyword evidence="8 13" id="KW-0378">Hydrolase</keyword>
<evidence type="ECO:0000256" key="11">
    <source>
        <dbReference type="ARBA" id="ARBA00030835"/>
    </source>
</evidence>
<comment type="subcellular location">
    <subcellularLocation>
        <location evidence="2">Periplasm</location>
    </subcellularLocation>
</comment>
<keyword evidence="10" id="KW-0961">Cell wall biogenesis/degradation</keyword>
<dbReference type="InterPro" id="IPR019301">
    <property type="entry name" value="Flagellar_prot_FlgJ_N"/>
</dbReference>
<dbReference type="GO" id="GO:0044780">
    <property type="term" value="P:bacterial-type flagellum assembly"/>
    <property type="evidence" value="ECO:0007669"/>
    <property type="project" value="InterPro"/>
</dbReference>
<organism evidence="13 14">
    <name type="scientific">Yersinia mollaretii</name>
    <dbReference type="NCBI Taxonomy" id="33060"/>
    <lineage>
        <taxon>Bacteria</taxon>
        <taxon>Pseudomonadati</taxon>
        <taxon>Pseudomonadota</taxon>
        <taxon>Gammaproteobacteria</taxon>
        <taxon>Enterobacterales</taxon>
        <taxon>Yersiniaceae</taxon>
        <taxon>Yersinia</taxon>
    </lineage>
</organism>
<dbReference type="InterPro" id="IPR051056">
    <property type="entry name" value="Glycosyl_Hydrolase_73"/>
</dbReference>
<keyword evidence="9 13" id="KW-0326">Glycosidase</keyword>
<dbReference type="GO" id="GO:0042597">
    <property type="term" value="C:periplasmic space"/>
    <property type="evidence" value="ECO:0007669"/>
    <property type="project" value="UniProtKB-SubCell"/>
</dbReference>
<comment type="function">
    <text evidence="1">Flagellum-specific muramidase which hydrolyzes the peptidoglycan layer to assemble the rod structure in the periplasmic space.</text>
</comment>